<dbReference type="InterPro" id="IPR028082">
    <property type="entry name" value="Peripla_BP_I"/>
</dbReference>
<evidence type="ECO:0000259" key="4">
    <source>
        <dbReference type="PROSITE" id="PS50932"/>
    </source>
</evidence>
<dbReference type="PROSITE" id="PS00356">
    <property type="entry name" value="HTH_LACI_1"/>
    <property type="match status" value="1"/>
</dbReference>
<evidence type="ECO:0000313" key="6">
    <source>
        <dbReference type="Proteomes" id="UP000308760"/>
    </source>
</evidence>
<name>A0A4S8QB41_9ACTN</name>
<reference evidence="5 6" key="2">
    <citation type="submission" date="2019-05" db="EMBL/GenBank/DDBJ databases">
        <title>Glycomyces buryatensis sp. nov.</title>
        <authorList>
            <person name="Nikitina E."/>
        </authorList>
    </citation>
    <scope>NUCLEOTIDE SEQUENCE [LARGE SCALE GENOMIC DNA]</scope>
    <source>
        <strain evidence="5 6">18</strain>
    </source>
</reference>
<keyword evidence="1" id="KW-0805">Transcription regulation</keyword>
<dbReference type="CDD" id="cd06267">
    <property type="entry name" value="PBP1_LacI_sugar_binding-like"/>
    <property type="match status" value="1"/>
</dbReference>
<evidence type="ECO:0000256" key="3">
    <source>
        <dbReference type="ARBA" id="ARBA00023163"/>
    </source>
</evidence>
<proteinExistence type="predicted"/>
<dbReference type="OrthoDB" id="2854648at2"/>
<dbReference type="InterPro" id="IPR000843">
    <property type="entry name" value="HTH_LacI"/>
</dbReference>
<dbReference type="PANTHER" id="PTHR30146">
    <property type="entry name" value="LACI-RELATED TRANSCRIPTIONAL REPRESSOR"/>
    <property type="match status" value="1"/>
</dbReference>
<gene>
    <name evidence="5" type="ORF">FAB82_09900</name>
</gene>
<evidence type="ECO:0000256" key="1">
    <source>
        <dbReference type="ARBA" id="ARBA00023015"/>
    </source>
</evidence>
<dbReference type="Gene3D" id="1.10.260.40">
    <property type="entry name" value="lambda repressor-like DNA-binding domains"/>
    <property type="match status" value="1"/>
</dbReference>
<dbReference type="InterPro" id="IPR046335">
    <property type="entry name" value="LacI/GalR-like_sensor"/>
</dbReference>
<protein>
    <submittedName>
        <fullName evidence="5">LacI family transcriptional regulator</fullName>
    </submittedName>
</protein>
<dbReference type="Proteomes" id="UP000308760">
    <property type="component" value="Unassembled WGS sequence"/>
</dbReference>
<dbReference type="Gene3D" id="3.40.50.2300">
    <property type="match status" value="2"/>
</dbReference>
<sequence>MARGTVTMSDVAELAGVSKMTVSNVVNDRPGVSGEVRERVLKAIRKSGYRLNVSARTLKSGRTGVIGLAVPEVDRPYFGLLAAQVIAEADRRGFHVAVEQTGAAIAGELDAIAQSHRLQFDGLILSAVGFDPRTWRLPSGDLPLVMLGEQDLGMSIDHVMMPNEEGTEAATGHLVEAGCRKIAIVTGASGDEDTNASSRRYKGYLSALERHGLTPDPALRVTAPGWDLEGGRAAGHRLAEAGAAVDGVVAVTDTVAQGVLRGLADKGVRVPDQVRLIGFDDIPEAAYMTPSLSTVAPDHQWMAAKAVELVAARIADPDREATQHTAPYAIMARETTR</sequence>
<dbReference type="SUPFAM" id="SSF53822">
    <property type="entry name" value="Periplasmic binding protein-like I"/>
    <property type="match status" value="1"/>
</dbReference>
<dbReference type="EMBL" id="STGY01000041">
    <property type="protein sequence ID" value="THV41697.1"/>
    <property type="molecule type" value="Genomic_DNA"/>
</dbReference>
<keyword evidence="6" id="KW-1185">Reference proteome</keyword>
<dbReference type="Pfam" id="PF00356">
    <property type="entry name" value="LacI"/>
    <property type="match status" value="1"/>
</dbReference>
<feature type="domain" description="HTH lacI-type" evidence="4">
    <location>
        <begin position="6"/>
        <end position="60"/>
    </location>
</feature>
<dbReference type="Pfam" id="PF13377">
    <property type="entry name" value="Peripla_BP_3"/>
    <property type="match status" value="1"/>
</dbReference>
<evidence type="ECO:0000256" key="2">
    <source>
        <dbReference type="ARBA" id="ARBA00023125"/>
    </source>
</evidence>
<organism evidence="5 6">
    <name type="scientific">Glycomyces buryatensis</name>
    <dbReference type="NCBI Taxonomy" id="2570927"/>
    <lineage>
        <taxon>Bacteria</taxon>
        <taxon>Bacillati</taxon>
        <taxon>Actinomycetota</taxon>
        <taxon>Actinomycetes</taxon>
        <taxon>Glycomycetales</taxon>
        <taxon>Glycomycetaceae</taxon>
        <taxon>Glycomyces</taxon>
    </lineage>
</organism>
<dbReference type="SUPFAM" id="SSF47413">
    <property type="entry name" value="lambda repressor-like DNA-binding domains"/>
    <property type="match status" value="1"/>
</dbReference>
<dbReference type="PROSITE" id="PS50932">
    <property type="entry name" value="HTH_LACI_2"/>
    <property type="match status" value="1"/>
</dbReference>
<dbReference type="SMART" id="SM00354">
    <property type="entry name" value="HTH_LACI"/>
    <property type="match status" value="1"/>
</dbReference>
<dbReference type="InterPro" id="IPR010982">
    <property type="entry name" value="Lambda_DNA-bd_dom_sf"/>
</dbReference>
<dbReference type="AlphaFoldDB" id="A0A4S8QB41"/>
<keyword evidence="3" id="KW-0804">Transcription</keyword>
<accession>A0A4S8QB41</accession>
<dbReference type="GO" id="GO:0000976">
    <property type="term" value="F:transcription cis-regulatory region binding"/>
    <property type="evidence" value="ECO:0007669"/>
    <property type="project" value="TreeGrafter"/>
</dbReference>
<dbReference type="GO" id="GO:0003700">
    <property type="term" value="F:DNA-binding transcription factor activity"/>
    <property type="evidence" value="ECO:0007669"/>
    <property type="project" value="TreeGrafter"/>
</dbReference>
<keyword evidence="2" id="KW-0238">DNA-binding</keyword>
<dbReference type="CDD" id="cd01392">
    <property type="entry name" value="HTH_LacI"/>
    <property type="match status" value="1"/>
</dbReference>
<comment type="caution">
    <text evidence="5">The sequence shown here is derived from an EMBL/GenBank/DDBJ whole genome shotgun (WGS) entry which is preliminary data.</text>
</comment>
<reference evidence="6" key="1">
    <citation type="submission" date="2019-04" db="EMBL/GenBank/DDBJ databases">
        <title>Nocardioides xinjiangensis sp. nov.</title>
        <authorList>
            <person name="Liu S."/>
        </authorList>
    </citation>
    <scope>NUCLEOTIDE SEQUENCE [LARGE SCALE GENOMIC DNA]</scope>
    <source>
        <strain evidence="6">18</strain>
    </source>
</reference>
<dbReference type="PANTHER" id="PTHR30146:SF109">
    <property type="entry name" value="HTH-TYPE TRANSCRIPTIONAL REGULATOR GALS"/>
    <property type="match status" value="1"/>
</dbReference>
<evidence type="ECO:0000313" key="5">
    <source>
        <dbReference type="EMBL" id="THV41697.1"/>
    </source>
</evidence>